<evidence type="ECO:0000259" key="13">
    <source>
        <dbReference type="PROSITE" id="PS50109"/>
    </source>
</evidence>
<evidence type="ECO:0000256" key="11">
    <source>
        <dbReference type="ARBA" id="ARBA00023136"/>
    </source>
</evidence>
<keyword evidence="9 12" id="KW-1133">Transmembrane helix</keyword>
<keyword evidence="10" id="KW-0902">Two-component regulatory system</keyword>
<dbReference type="InterPro" id="IPR003594">
    <property type="entry name" value="HATPase_dom"/>
</dbReference>
<dbReference type="GO" id="GO:0016020">
    <property type="term" value="C:membrane"/>
    <property type="evidence" value="ECO:0007669"/>
    <property type="project" value="UniProtKB-SubCell"/>
</dbReference>
<feature type="domain" description="PAC" evidence="15">
    <location>
        <begin position="405"/>
        <end position="457"/>
    </location>
</feature>
<dbReference type="Gene3D" id="3.30.565.10">
    <property type="entry name" value="Histidine kinase-like ATPase, C-terminal domain"/>
    <property type="match status" value="1"/>
</dbReference>
<dbReference type="PANTHER" id="PTHR42878">
    <property type="entry name" value="TWO-COMPONENT HISTIDINE KINASE"/>
    <property type="match status" value="1"/>
</dbReference>
<sequence length="673" mass="75346">MLRTRCVNVFQNGFQRSQIAVDVRKNRHGQRFVHYSLTILPGRHGQAAIAGRGQVWYFHSVEHKGRSMTRKSLLTVLCGLVILGVLLVMSRSNYLFFHCLAQTISIAVAWAVFVVSWNSRRVVQNNYMLFLGIGFLFCSSLDFLHTLAFTGMGVFPNHGPNLHSSLWLGARFIQTGALLIAPVFVRRSLNAYGAFACFALVTAALAGAIFTGVFPVCWVEGYGPTHFRTFSEYAIAAGMLAAAFKLYTERDQFSTTVLRMLMAYILFTAVQEVCFAQGGVAGGPFMLAGHLLKILAVYCLYEAMIVTGIARPQEVLYWRLKQSEEALRKSRERFKTVADFTFDWEYWLDENGQCVWVSPSAKRVTGYDAHDFYKDPDLFTKIMHPDDRDTPLVCAQDTNGEEPPCTRTFRIIRKDGTLCWIGHVCQPVYDSSGKWRGRRGSNRDITELCKAEALRKDVERIARHDLKSPLSGIISAVGVLQDAATIPEQQRMLLQKMESEARNTLNMVDMSLTLLKIEENRYEPDAGPQDAIKIIRAVLDDLAPTMRTKSVRAEVVVDPEPDDTIFMGEELLCRSLLGNLIKNAVEASPENHVVSINIAGPLSTCTVTICNMGEVPEPMRDRFFHKYSTHGKRKGMGLGTYSARLLARVQGGDVVLNTSEPGRTMVTVTLPRH</sequence>
<keyword evidence="17" id="KW-1185">Reference proteome</keyword>
<keyword evidence="7" id="KW-0418">Kinase</keyword>
<dbReference type="Pfam" id="PF02518">
    <property type="entry name" value="HATPase_c"/>
    <property type="match status" value="1"/>
</dbReference>
<accession>A0A6N6N3Q9</accession>
<gene>
    <name evidence="16" type="ORF">F8A88_00050</name>
</gene>
<dbReference type="InterPro" id="IPR003661">
    <property type="entry name" value="HisK_dim/P_dom"/>
</dbReference>
<feature type="transmembrane region" description="Helical" evidence="12">
    <location>
        <begin position="72"/>
        <end position="89"/>
    </location>
</feature>
<evidence type="ECO:0000256" key="6">
    <source>
        <dbReference type="ARBA" id="ARBA00022741"/>
    </source>
</evidence>
<evidence type="ECO:0000256" key="1">
    <source>
        <dbReference type="ARBA" id="ARBA00000085"/>
    </source>
</evidence>
<evidence type="ECO:0000256" key="9">
    <source>
        <dbReference type="ARBA" id="ARBA00022989"/>
    </source>
</evidence>
<comment type="caution">
    <text evidence="16">The sequence shown here is derived from an EMBL/GenBank/DDBJ whole genome shotgun (WGS) entry which is preliminary data.</text>
</comment>
<dbReference type="GO" id="GO:0000156">
    <property type="term" value="F:phosphorelay response regulator activity"/>
    <property type="evidence" value="ECO:0007669"/>
    <property type="project" value="TreeGrafter"/>
</dbReference>
<evidence type="ECO:0000256" key="2">
    <source>
        <dbReference type="ARBA" id="ARBA00004141"/>
    </source>
</evidence>
<dbReference type="GO" id="GO:0005524">
    <property type="term" value="F:ATP binding"/>
    <property type="evidence" value="ECO:0007669"/>
    <property type="project" value="UniProtKB-KW"/>
</dbReference>
<feature type="transmembrane region" description="Helical" evidence="12">
    <location>
        <begin position="127"/>
        <end position="154"/>
    </location>
</feature>
<dbReference type="InterPro" id="IPR013655">
    <property type="entry name" value="PAS_fold_3"/>
</dbReference>
<evidence type="ECO:0000256" key="8">
    <source>
        <dbReference type="ARBA" id="ARBA00022840"/>
    </source>
</evidence>
<dbReference type="Proteomes" id="UP000438699">
    <property type="component" value="Unassembled WGS sequence"/>
</dbReference>
<evidence type="ECO:0000313" key="16">
    <source>
        <dbReference type="EMBL" id="KAB1442706.1"/>
    </source>
</evidence>
<evidence type="ECO:0000256" key="3">
    <source>
        <dbReference type="ARBA" id="ARBA00012438"/>
    </source>
</evidence>
<dbReference type="Pfam" id="PF17159">
    <property type="entry name" value="MASE3"/>
    <property type="match status" value="1"/>
</dbReference>
<organism evidence="16 17">
    <name type="scientific">Pseudodesulfovibrio senegalensis</name>
    <dbReference type="NCBI Taxonomy" id="1721087"/>
    <lineage>
        <taxon>Bacteria</taxon>
        <taxon>Pseudomonadati</taxon>
        <taxon>Thermodesulfobacteriota</taxon>
        <taxon>Desulfovibrionia</taxon>
        <taxon>Desulfovibrionales</taxon>
        <taxon>Desulfovibrionaceae</taxon>
    </lineage>
</organism>
<dbReference type="EMBL" id="WAIE01000001">
    <property type="protein sequence ID" value="KAB1442706.1"/>
    <property type="molecule type" value="Genomic_DNA"/>
</dbReference>
<comment type="catalytic activity">
    <reaction evidence="1">
        <text>ATP + protein L-histidine = ADP + protein N-phospho-L-histidine.</text>
        <dbReference type="EC" id="2.7.13.3"/>
    </reaction>
</comment>
<reference evidence="16 17" key="1">
    <citation type="journal article" date="2017" name="Int. J. Syst. Evol. Microbiol.">
        <title>Desulfovibrio senegalensis sp. nov., a mesophilic sulfate reducer isolated from marine sediment.</title>
        <authorList>
            <person name="Thioye A."/>
            <person name="Gam Z.B.A."/>
            <person name="Mbengue M."/>
            <person name="Cayol J.L."/>
            <person name="Joseph-Bartoli M."/>
            <person name="Toure-Kane C."/>
            <person name="Labat M."/>
        </authorList>
    </citation>
    <scope>NUCLEOTIDE SEQUENCE [LARGE SCALE GENOMIC DNA]</scope>
    <source>
        <strain evidence="16 17">DSM 101509</strain>
    </source>
</reference>
<dbReference type="Pfam" id="PF08447">
    <property type="entry name" value="PAS_3"/>
    <property type="match status" value="1"/>
</dbReference>
<dbReference type="SMART" id="SM00086">
    <property type="entry name" value="PAC"/>
    <property type="match status" value="1"/>
</dbReference>
<feature type="domain" description="PAS" evidence="14">
    <location>
        <begin position="330"/>
        <end position="389"/>
    </location>
</feature>
<evidence type="ECO:0000256" key="10">
    <source>
        <dbReference type="ARBA" id="ARBA00023012"/>
    </source>
</evidence>
<dbReference type="NCBIfam" id="TIGR00229">
    <property type="entry name" value="sensory_box"/>
    <property type="match status" value="1"/>
</dbReference>
<dbReference type="EC" id="2.7.13.3" evidence="3"/>
<dbReference type="InterPro" id="IPR005467">
    <property type="entry name" value="His_kinase_dom"/>
</dbReference>
<feature type="transmembrane region" description="Helical" evidence="12">
    <location>
        <begin position="192"/>
        <end position="210"/>
    </location>
</feature>
<protein>
    <recommendedName>
        <fullName evidence="3">histidine kinase</fullName>
        <ecNumber evidence="3">2.7.13.3</ecNumber>
    </recommendedName>
</protein>
<dbReference type="Pfam" id="PF00512">
    <property type="entry name" value="HisKA"/>
    <property type="match status" value="1"/>
</dbReference>
<dbReference type="InterPro" id="IPR050351">
    <property type="entry name" value="BphY/WalK/GraS-like"/>
</dbReference>
<dbReference type="AlphaFoldDB" id="A0A6N6N3Q9"/>
<evidence type="ECO:0000313" key="17">
    <source>
        <dbReference type="Proteomes" id="UP000438699"/>
    </source>
</evidence>
<dbReference type="SUPFAM" id="SSF47384">
    <property type="entry name" value="Homodimeric domain of signal transducing histidine kinase"/>
    <property type="match status" value="1"/>
</dbReference>
<dbReference type="GO" id="GO:0007234">
    <property type="term" value="P:osmosensory signaling via phosphorelay pathway"/>
    <property type="evidence" value="ECO:0007669"/>
    <property type="project" value="TreeGrafter"/>
</dbReference>
<dbReference type="PROSITE" id="PS50109">
    <property type="entry name" value="HIS_KIN"/>
    <property type="match status" value="1"/>
</dbReference>
<evidence type="ECO:0000256" key="7">
    <source>
        <dbReference type="ARBA" id="ARBA00022777"/>
    </source>
</evidence>
<dbReference type="InterPro" id="IPR035965">
    <property type="entry name" value="PAS-like_dom_sf"/>
</dbReference>
<dbReference type="InterPro" id="IPR001610">
    <property type="entry name" value="PAC"/>
</dbReference>
<dbReference type="InterPro" id="IPR033425">
    <property type="entry name" value="MASE3"/>
</dbReference>
<evidence type="ECO:0000259" key="14">
    <source>
        <dbReference type="PROSITE" id="PS50112"/>
    </source>
</evidence>
<dbReference type="InterPro" id="IPR036097">
    <property type="entry name" value="HisK_dim/P_sf"/>
</dbReference>
<keyword evidence="8" id="KW-0067">ATP-binding</keyword>
<feature type="transmembrane region" description="Helical" evidence="12">
    <location>
        <begin position="260"/>
        <end position="281"/>
    </location>
</feature>
<dbReference type="InterPro" id="IPR000014">
    <property type="entry name" value="PAS"/>
</dbReference>
<evidence type="ECO:0000256" key="5">
    <source>
        <dbReference type="ARBA" id="ARBA00022692"/>
    </source>
</evidence>
<keyword evidence="11 12" id="KW-0472">Membrane</keyword>
<dbReference type="PROSITE" id="PS50112">
    <property type="entry name" value="PAS"/>
    <property type="match status" value="1"/>
</dbReference>
<feature type="transmembrane region" description="Helical" evidence="12">
    <location>
        <begin position="95"/>
        <end position="115"/>
    </location>
</feature>
<name>A0A6N6N3Q9_9BACT</name>
<comment type="subcellular location">
    <subcellularLocation>
        <location evidence="2">Membrane</location>
        <topology evidence="2">Multi-pass membrane protein</topology>
    </subcellularLocation>
</comment>
<evidence type="ECO:0000259" key="15">
    <source>
        <dbReference type="PROSITE" id="PS50113"/>
    </source>
</evidence>
<evidence type="ECO:0000256" key="12">
    <source>
        <dbReference type="SAM" id="Phobius"/>
    </source>
</evidence>
<dbReference type="Gene3D" id="1.10.287.130">
    <property type="match status" value="1"/>
</dbReference>
<feature type="transmembrane region" description="Helical" evidence="12">
    <location>
        <begin position="166"/>
        <end position="185"/>
    </location>
</feature>
<evidence type="ECO:0000256" key="4">
    <source>
        <dbReference type="ARBA" id="ARBA00022679"/>
    </source>
</evidence>
<dbReference type="SMART" id="SM00388">
    <property type="entry name" value="HisKA"/>
    <property type="match status" value="1"/>
</dbReference>
<keyword evidence="6" id="KW-0547">Nucleotide-binding</keyword>
<dbReference type="PROSITE" id="PS50113">
    <property type="entry name" value="PAC"/>
    <property type="match status" value="1"/>
</dbReference>
<dbReference type="InterPro" id="IPR036890">
    <property type="entry name" value="HATPase_C_sf"/>
</dbReference>
<dbReference type="SMART" id="SM00387">
    <property type="entry name" value="HATPase_c"/>
    <property type="match status" value="1"/>
</dbReference>
<dbReference type="GO" id="GO:0000155">
    <property type="term" value="F:phosphorelay sensor kinase activity"/>
    <property type="evidence" value="ECO:0007669"/>
    <property type="project" value="InterPro"/>
</dbReference>
<dbReference type="CDD" id="cd00130">
    <property type="entry name" value="PAS"/>
    <property type="match status" value="1"/>
</dbReference>
<keyword evidence="5 12" id="KW-0812">Transmembrane</keyword>
<dbReference type="PANTHER" id="PTHR42878:SF7">
    <property type="entry name" value="SENSOR HISTIDINE KINASE GLRK"/>
    <property type="match status" value="1"/>
</dbReference>
<dbReference type="SUPFAM" id="SSF55785">
    <property type="entry name" value="PYP-like sensor domain (PAS domain)"/>
    <property type="match status" value="1"/>
</dbReference>
<dbReference type="InterPro" id="IPR000700">
    <property type="entry name" value="PAS-assoc_C"/>
</dbReference>
<dbReference type="SUPFAM" id="SSF55874">
    <property type="entry name" value="ATPase domain of HSP90 chaperone/DNA topoisomerase II/histidine kinase"/>
    <property type="match status" value="1"/>
</dbReference>
<dbReference type="GO" id="GO:0030295">
    <property type="term" value="F:protein kinase activator activity"/>
    <property type="evidence" value="ECO:0007669"/>
    <property type="project" value="TreeGrafter"/>
</dbReference>
<dbReference type="Gene3D" id="3.30.450.20">
    <property type="entry name" value="PAS domain"/>
    <property type="match status" value="1"/>
</dbReference>
<proteinExistence type="predicted"/>
<keyword evidence="4" id="KW-0808">Transferase</keyword>
<dbReference type="CDD" id="cd00082">
    <property type="entry name" value="HisKA"/>
    <property type="match status" value="1"/>
</dbReference>
<feature type="domain" description="Histidine kinase" evidence="13">
    <location>
        <begin position="461"/>
        <end position="673"/>
    </location>
</feature>
<feature type="transmembrane region" description="Helical" evidence="12">
    <location>
        <begin position="230"/>
        <end position="248"/>
    </location>
</feature>